<sequence length="199" mass="23021">MPFFKPPNFAMIAAATENWGIGINNKLPWKLKLDMAYFERTSKRILQTEDNTIQNAAIMGRKTWDSIPPKFRPLRNRLNVVISKSLNKEETIDANQVIYSSLDEAITDLTNSPKVSRLFVIGGSQIYKEAITSPNCVYILLTRIYKYFECDTFFPEIDEQVFSLATHEELEEVVGEQVPKGRQVDNGLEYEFLLYKRIR</sequence>
<dbReference type="SUPFAM" id="SSF53597">
    <property type="entry name" value="Dihydrofolate reductase-like"/>
    <property type="match status" value="1"/>
</dbReference>
<dbReference type="InterPro" id="IPR017925">
    <property type="entry name" value="DHFR_CS"/>
</dbReference>
<dbReference type="EC" id="1.5.1.3" evidence="2"/>
<protein>
    <recommendedName>
        <fullName evidence="3">Dihydrofolate reductase</fullName>
        <ecNumber evidence="2">1.5.1.3</ecNumber>
    </recommendedName>
</protein>
<comment type="similarity">
    <text evidence="7">Belongs to the dihydrofolate reductase family.</text>
</comment>
<dbReference type="GO" id="GO:0046655">
    <property type="term" value="P:folic acid metabolic process"/>
    <property type="evidence" value="ECO:0007669"/>
    <property type="project" value="TreeGrafter"/>
</dbReference>
<comment type="pathway">
    <text evidence="1">Cofactor biosynthesis; tetrahydrofolate biosynthesis; 5,6,7,8-tetrahydrofolate from 7,8-dihydrofolate: step 1/1.</text>
</comment>
<dbReference type="GO" id="GO:0046452">
    <property type="term" value="P:dihydrofolate metabolic process"/>
    <property type="evidence" value="ECO:0007669"/>
    <property type="project" value="TreeGrafter"/>
</dbReference>
<evidence type="ECO:0000256" key="1">
    <source>
        <dbReference type="ARBA" id="ARBA00004903"/>
    </source>
</evidence>
<keyword evidence="5" id="KW-0521">NADP</keyword>
<dbReference type="GO" id="GO:0050661">
    <property type="term" value="F:NADP binding"/>
    <property type="evidence" value="ECO:0007669"/>
    <property type="project" value="InterPro"/>
</dbReference>
<evidence type="ECO:0000256" key="5">
    <source>
        <dbReference type="ARBA" id="ARBA00022857"/>
    </source>
</evidence>
<evidence type="ECO:0000256" key="3">
    <source>
        <dbReference type="ARBA" id="ARBA00018886"/>
    </source>
</evidence>
<evidence type="ECO:0000259" key="8">
    <source>
        <dbReference type="PROSITE" id="PS51330"/>
    </source>
</evidence>
<evidence type="ECO:0000313" key="10">
    <source>
        <dbReference type="Proteomes" id="UP000789375"/>
    </source>
</evidence>
<keyword evidence="10" id="KW-1185">Reference proteome</keyword>
<dbReference type="AlphaFoldDB" id="A0A9N8ZSA7"/>
<evidence type="ECO:0000256" key="7">
    <source>
        <dbReference type="RuleBase" id="RU004474"/>
    </source>
</evidence>
<dbReference type="PROSITE" id="PS51330">
    <property type="entry name" value="DHFR_2"/>
    <property type="match status" value="1"/>
</dbReference>
<dbReference type="GO" id="GO:0005739">
    <property type="term" value="C:mitochondrion"/>
    <property type="evidence" value="ECO:0007669"/>
    <property type="project" value="TreeGrafter"/>
</dbReference>
<dbReference type="PANTHER" id="PTHR48069">
    <property type="entry name" value="DIHYDROFOLATE REDUCTASE"/>
    <property type="match status" value="1"/>
</dbReference>
<dbReference type="CDD" id="cd00209">
    <property type="entry name" value="DHFR"/>
    <property type="match status" value="1"/>
</dbReference>
<feature type="domain" description="DHFR" evidence="8">
    <location>
        <begin position="8"/>
        <end position="197"/>
    </location>
</feature>
<dbReference type="InterPro" id="IPR012259">
    <property type="entry name" value="DHFR"/>
</dbReference>
<evidence type="ECO:0000256" key="2">
    <source>
        <dbReference type="ARBA" id="ARBA00012856"/>
    </source>
</evidence>
<dbReference type="Proteomes" id="UP000789375">
    <property type="component" value="Unassembled WGS sequence"/>
</dbReference>
<proteinExistence type="inferred from homology"/>
<name>A0A9N8ZSA7_FUNMO</name>
<organism evidence="9 10">
    <name type="scientific">Funneliformis mosseae</name>
    <name type="common">Endomycorrhizal fungus</name>
    <name type="synonym">Glomus mosseae</name>
    <dbReference type="NCBI Taxonomy" id="27381"/>
    <lineage>
        <taxon>Eukaryota</taxon>
        <taxon>Fungi</taxon>
        <taxon>Fungi incertae sedis</taxon>
        <taxon>Mucoromycota</taxon>
        <taxon>Glomeromycotina</taxon>
        <taxon>Glomeromycetes</taxon>
        <taxon>Glomerales</taxon>
        <taxon>Glomeraceae</taxon>
        <taxon>Funneliformis</taxon>
    </lineage>
</organism>
<evidence type="ECO:0000256" key="6">
    <source>
        <dbReference type="ARBA" id="ARBA00023002"/>
    </source>
</evidence>
<reference evidence="9" key="1">
    <citation type="submission" date="2021-06" db="EMBL/GenBank/DDBJ databases">
        <authorList>
            <person name="Kallberg Y."/>
            <person name="Tangrot J."/>
            <person name="Rosling A."/>
        </authorList>
    </citation>
    <scope>NUCLEOTIDE SEQUENCE</scope>
    <source>
        <strain evidence="9">87-6 pot B 2015</strain>
    </source>
</reference>
<evidence type="ECO:0000256" key="4">
    <source>
        <dbReference type="ARBA" id="ARBA00022563"/>
    </source>
</evidence>
<evidence type="ECO:0000313" key="9">
    <source>
        <dbReference type="EMBL" id="CAG8505140.1"/>
    </source>
</evidence>
<dbReference type="PANTHER" id="PTHR48069:SF3">
    <property type="entry name" value="DIHYDROFOLATE REDUCTASE"/>
    <property type="match status" value="1"/>
</dbReference>
<dbReference type="EMBL" id="CAJVPP010000700">
    <property type="protein sequence ID" value="CAG8505140.1"/>
    <property type="molecule type" value="Genomic_DNA"/>
</dbReference>
<dbReference type="GO" id="GO:0046654">
    <property type="term" value="P:tetrahydrofolate biosynthetic process"/>
    <property type="evidence" value="ECO:0007669"/>
    <property type="project" value="InterPro"/>
</dbReference>
<dbReference type="InterPro" id="IPR001796">
    <property type="entry name" value="DHFR_dom"/>
</dbReference>
<dbReference type="GO" id="GO:0006730">
    <property type="term" value="P:one-carbon metabolic process"/>
    <property type="evidence" value="ECO:0007669"/>
    <property type="project" value="UniProtKB-KW"/>
</dbReference>
<accession>A0A9N8ZSA7</accession>
<dbReference type="GO" id="GO:0004146">
    <property type="term" value="F:dihydrofolate reductase activity"/>
    <property type="evidence" value="ECO:0007669"/>
    <property type="project" value="UniProtKB-EC"/>
</dbReference>
<gene>
    <name evidence="9" type="ORF">FMOSSE_LOCUS4245</name>
</gene>
<keyword evidence="6" id="KW-0560">Oxidoreductase</keyword>
<comment type="caution">
    <text evidence="9">The sequence shown here is derived from an EMBL/GenBank/DDBJ whole genome shotgun (WGS) entry which is preliminary data.</text>
</comment>
<dbReference type="PROSITE" id="PS00075">
    <property type="entry name" value="DHFR_1"/>
    <property type="match status" value="1"/>
</dbReference>
<dbReference type="InterPro" id="IPR024072">
    <property type="entry name" value="DHFR-like_dom_sf"/>
</dbReference>
<dbReference type="Pfam" id="PF00186">
    <property type="entry name" value="DHFR_1"/>
    <property type="match status" value="1"/>
</dbReference>
<keyword evidence="4" id="KW-0554">One-carbon metabolism</keyword>
<dbReference type="PRINTS" id="PR00070">
    <property type="entry name" value="DHFR"/>
</dbReference>
<dbReference type="Gene3D" id="3.40.430.10">
    <property type="entry name" value="Dihydrofolate Reductase, subunit A"/>
    <property type="match status" value="1"/>
</dbReference>